<feature type="binding site" evidence="14">
    <location>
        <position position="251"/>
    </location>
    <ligand>
        <name>substrate</name>
    </ligand>
</feature>
<dbReference type="GO" id="GO:0009002">
    <property type="term" value="F:serine-type D-Ala-D-Ala carboxypeptidase activity"/>
    <property type="evidence" value="ECO:0007669"/>
    <property type="project" value="UniProtKB-EC"/>
</dbReference>
<keyword evidence="10" id="KW-0573">Peptidoglycan synthesis</keyword>
<evidence type="ECO:0000256" key="10">
    <source>
        <dbReference type="ARBA" id="ARBA00022984"/>
    </source>
</evidence>
<evidence type="ECO:0000256" key="9">
    <source>
        <dbReference type="ARBA" id="ARBA00022960"/>
    </source>
</evidence>
<comment type="pathway">
    <text evidence="2">Cell wall biogenesis; peptidoglycan biosynthesis.</text>
</comment>
<dbReference type="SUPFAM" id="SSF69189">
    <property type="entry name" value="Penicillin-binding protein associated domain"/>
    <property type="match status" value="1"/>
</dbReference>
<evidence type="ECO:0000259" key="16">
    <source>
        <dbReference type="SMART" id="SM00936"/>
    </source>
</evidence>
<keyword evidence="18" id="KW-1185">Reference proteome</keyword>
<keyword evidence="11" id="KW-0961">Cell wall biogenesis/degradation</keyword>
<dbReference type="SMART" id="SM00936">
    <property type="entry name" value="PBP5_C"/>
    <property type="match status" value="1"/>
</dbReference>
<dbReference type="GO" id="GO:0009252">
    <property type="term" value="P:peptidoglycan biosynthetic process"/>
    <property type="evidence" value="ECO:0007669"/>
    <property type="project" value="UniProtKB-UniPathway"/>
</dbReference>
<dbReference type="AlphaFoldDB" id="A0A1M5D2E1"/>
<dbReference type="RefSeq" id="WP_072854877.1">
    <property type="nucleotide sequence ID" value="NZ_FQVI01000052.1"/>
</dbReference>
<dbReference type="PANTHER" id="PTHR21581">
    <property type="entry name" value="D-ALANYL-D-ALANINE CARBOXYPEPTIDASE"/>
    <property type="match status" value="1"/>
</dbReference>
<dbReference type="Proteomes" id="UP000184245">
    <property type="component" value="Unassembled WGS sequence"/>
</dbReference>
<protein>
    <recommendedName>
        <fullName evidence="4">serine-type D-Ala-D-Ala carboxypeptidase</fullName>
        <ecNumber evidence="4">3.4.16.4</ecNumber>
    </recommendedName>
</protein>
<comment type="catalytic activity">
    <reaction evidence="12">
        <text>Preferential cleavage: (Ac)2-L-Lys-D-Ala-|-D-Ala. Also transpeptidation of peptidyl-alanyl moieties that are N-acyl substituents of D-alanine.</text>
        <dbReference type="EC" id="3.4.16.4"/>
    </reaction>
</comment>
<dbReference type="Pfam" id="PF07943">
    <property type="entry name" value="PBP5_C"/>
    <property type="match status" value="1"/>
</dbReference>
<dbReference type="SUPFAM" id="SSF56601">
    <property type="entry name" value="beta-lactamase/transpeptidase-like"/>
    <property type="match status" value="1"/>
</dbReference>
<evidence type="ECO:0000256" key="2">
    <source>
        <dbReference type="ARBA" id="ARBA00004752"/>
    </source>
</evidence>
<dbReference type="PANTHER" id="PTHR21581:SF33">
    <property type="entry name" value="D-ALANYL-D-ALANINE CARBOXYPEPTIDASE DACB"/>
    <property type="match status" value="1"/>
</dbReference>
<dbReference type="InterPro" id="IPR012338">
    <property type="entry name" value="Beta-lactam/transpept-like"/>
</dbReference>
<dbReference type="InterPro" id="IPR001967">
    <property type="entry name" value="Peptidase_S11_N"/>
</dbReference>
<dbReference type="GO" id="GO:0071555">
    <property type="term" value="P:cell wall organization"/>
    <property type="evidence" value="ECO:0007669"/>
    <property type="project" value="UniProtKB-KW"/>
</dbReference>
<feature type="active site" evidence="13">
    <location>
        <position position="123"/>
    </location>
</feature>
<dbReference type="InterPro" id="IPR015956">
    <property type="entry name" value="Peniciliin-bd_prot_C_sf"/>
</dbReference>
<evidence type="ECO:0000256" key="1">
    <source>
        <dbReference type="ARBA" id="ARBA00003217"/>
    </source>
</evidence>
<dbReference type="InterPro" id="IPR018044">
    <property type="entry name" value="Peptidase_S11"/>
</dbReference>
<evidence type="ECO:0000313" key="17">
    <source>
        <dbReference type="EMBL" id="SHF61007.1"/>
    </source>
</evidence>
<evidence type="ECO:0000256" key="11">
    <source>
        <dbReference type="ARBA" id="ARBA00023316"/>
    </source>
</evidence>
<keyword evidence="5 17" id="KW-0121">Carboxypeptidase</keyword>
<name>A0A1M5D2E1_9CLOT</name>
<organism evidence="17 18">
    <name type="scientific">Lactonifactor longoviformis DSM 17459</name>
    <dbReference type="NCBI Taxonomy" id="1122155"/>
    <lineage>
        <taxon>Bacteria</taxon>
        <taxon>Bacillati</taxon>
        <taxon>Bacillota</taxon>
        <taxon>Clostridia</taxon>
        <taxon>Eubacteriales</taxon>
        <taxon>Clostridiaceae</taxon>
        <taxon>Lactonifactor</taxon>
    </lineage>
</organism>
<dbReference type="OrthoDB" id="9791132at2"/>
<gene>
    <name evidence="17" type="ORF">SAMN02745158_04385</name>
</gene>
<reference evidence="17 18" key="1">
    <citation type="submission" date="2016-11" db="EMBL/GenBank/DDBJ databases">
        <authorList>
            <person name="Jaros S."/>
            <person name="Januszkiewicz K."/>
            <person name="Wedrychowicz H."/>
        </authorList>
    </citation>
    <scope>NUCLEOTIDE SEQUENCE [LARGE SCALE GENOMIC DNA]</scope>
    <source>
        <strain evidence="17 18">DSM 17459</strain>
    </source>
</reference>
<evidence type="ECO:0000256" key="12">
    <source>
        <dbReference type="ARBA" id="ARBA00034000"/>
    </source>
</evidence>
<dbReference type="STRING" id="1122155.SAMN02745158_04385"/>
<evidence type="ECO:0000256" key="6">
    <source>
        <dbReference type="ARBA" id="ARBA00022670"/>
    </source>
</evidence>
<feature type="domain" description="Peptidase S11 D-Ala-D-Ala carboxypeptidase A C-terminal" evidence="16">
    <location>
        <begin position="304"/>
        <end position="404"/>
    </location>
</feature>
<evidence type="ECO:0000256" key="4">
    <source>
        <dbReference type="ARBA" id="ARBA00012448"/>
    </source>
</evidence>
<proteinExistence type="inferred from homology"/>
<evidence type="ECO:0000256" key="13">
    <source>
        <dbReference type="PIRSR" id="PIRSR618044-1"/>
    </source>
</evidence>
<evidence type="ECO:0000256" key="3">
    <source>
        <dbReference type="ARBA" id="ARBA00007164"/>
    </source>
</evidence>
<dbReference type="InterPro" id="IPR037167">
    <property type="entry name" value="Peptidase_S11_C_sf"/>
</dbReference>
<dbReference type="PRINTS" id="PR00725">
    <property type="entry name" value="DADACBPTASE1"/>
</dbReference>
<dbReference type="InterPro" id="IPR012907">
    <property type="entry name" value="Peptidase_S11_C"/>
</dbReference>
<evidence type="ECO:0000256" key="14">
    <source>
        <dbReference type="PIRSR" id="PIRSR618044-2"/>
    </source>
</evidence>
<evidence type="ECO:0000256" key="15">
    <source>
        <dbReference type="RuleBase" id="RU004016"/>
    </source>
</evidence>
<dbReference type="Pfam" id="PF00768">
    <property type="entry name" value="Peptidase_S11"/>
    <property type="match status" value="1"/>
</dbReference>
<evidence type="ECO:0000256" key="5">
    <source>
        <dbReference type="ARBA" id="ARBA00022645"/>
    </source>
</evidence>
<sequence>MKRLFFVWITILTLTAGVFKTVPVYAEGTEDTVEEPSGLYAVSAVLMDGDSGRVLFEKNGYEAKPMASTTKIMTCIVALEQGNMEDTVTASAYAASQPKVHLGVREGQQFRLGDLLYSLMLESHNDAAVLIAEHIGGSVEGFADLMNQKARELGCRDTYFITPNGLDASKTLEETDAEGQVTSVQKVHSTTAADLARIMKYCITESPKKEEFLEVTRTASYSFSDLEGKSSYSCNNHNAFLSMMDGALSGKTGFTAKAGYCYVGALNRDGKTFIVALLACGWPNNKGYKWSDTKKLMTYGLDNYSYQNVLDQDKEMQDVFVKDGISSAGEMSQKAYVPVSVDMEGDESLTMLLRRDEQVDIIYDIPKSLTAPVKEHQTVGSVQYKLNGEVIKEYPIVASKSVGELDFQWCFGKVGEKFLLGF</sequence>
<feature type="active site" description="Acyl-ester intermediate" evidence="13">
    <location>
        <position position="68"/>
    </location>
</feature>
<dbReference type="UniPathway" id="UPA00219"/>
<keyword evidence="9" id="KW-0133">Cell shape</keyword>
<keyword evidence="6" id="KW-0645">Protease</keyword>
<keyword evidence="7" id="KW-0732">Signal</keyword>
<accession>A0A1M5D2E1</accession>
<dbReference type="GO" id="GO:0006508">
    <property type="term" value="P:proteolysis"/>
    <property type="evidence" value="ECO:0007669"/>
    <property type="project" value="UniProtKB-KW"/>
</dbReference>
<comment type="similarity">
    <text evidence="3 15">Belongs to the peptidase S11 family.</text>
</comment>
<evidence type="ECO:0000313" key="18">
    <source>
        <dbReference type="Proteomes" id="UP000184245"/>
    </source>
</evidence>
<dbReference type="EC" id="3.4.16.4" evidence="4"/>
<feature type="active site" description="Proton acceptor" evidence="13">
    <location>
        <position position="71"/>
    </location>
</feature>
<dbReference type="GO" id="GO:0008360">
    <property type="term" value="P:regulation of cell shape"/>
    <property type="evidence" value="ECO:0007669"/>
    <property type="project" value="UniProtKB-KW"/>
</dbReference>
<evidence type="ECO:0000256" key="7">
    <source>
        <dbReference type="ARBA" id="ARBA00022729"/>
    </source>
</evidence>
<keyword evidence="8" id="KW-0378">Hydrolase</keyword>
<evidence type="ECO:0000256" key="8">
    <source>
        <dbReference type="ARBA" id="ARBA00022801"/>
    </source>
</evidence>
<dbReference type="Gene3D" id="3.40.710.10">
    <property type="entry name" value="DD-peptidase/beta-lactamase superfamily"/>
    <property type="match status" value="1"/>
</dbReference>
<comment type="function">
    <text evidence="1">Removes C-terminal D-alanyl residues from sugar-peptide cell wall precursors.</text>
</comment>
<dbReference type="Gene3D" id="2.60.410.10">
    <property type="entry name" value="D-Ala-D-Ala carboxypeptidase, C-terminal domain"/>
    <property type="match status" value="1"/>
</dbReference>
<dbReference type="EMBL" id="FQVI01000052">
    <property type="protein sequence ID" value="SHF61007.1"/>
    <property type="molecule type" value="Genomic_DNA"/>
</dbReference>